<reference evidence="3" key="2">
    <citation type="submission" date="2021-04" db="EMBL/GenBank/DDBJ databases">
        <authorList>
            <person name="Gilroy R."/>
        </authorList>
    </citation>
    <scope>NUCLEOTIDE SEQUENCE</scope>
    <source>
        <strain evidence="3">CHK169-4300</strain>
    </source>
</reference>
<dbReference type="Pfam" id="PF02481">
    <property type="entry name" value="DNA_processg_A"/>
    <property type="match status" value="1"/>
</dbReference>
<dbReference type="AlphaFoldDB" id="A0A9D2G319"/>
<dbReference type="EMBL" id="DXAZ01000110">
    <property type="protein sequence ID" value="HIZ71460.1"/>
    <property type="molecule type" value="Genomic_DNA"/>
</dbReference>
<comment type="caution">
    <text evidence="3">The sequence shown here is derived from an EMBL/GenBank/DDBJ whole genome shotgun (WGS) entry which is preliminary data.</text>
</comment>
<dbReference type="NCBIfam" id="TIGR00732">
    <property type="entry name" value="dprA"/>
    <property type="match status" value="1"/>
</dbReference>
<dbReference type="InterPro" id="IPR057666">
    <property type="entry name" value="DrpA_SLOG"/>
</dbReference>
<protein>
    <submittedName>
        <fullName evidence="3">DNA-processing protein DprA</fullName>
    </submittedName>
</protein>
<dbReference type="PANTHER" id="PTHR43022:SF1">
    <property type="entry name" value="PROTEIN SMF"/>
    <property type="match status" value="1"/>
</dbReference>
<dbReference type="GO" id="GO:0009294">
    <property type="term" value="P:DNA-mediated transformation"/>
    <property type="evidence" value="ECO:0007669"/>
    <property type="project" value="InterPro"/>
</dbReference>
<evidence type="ECO:0000313" key="3">
    <source>
        <dbReference type="EMBL" id="HIZ71460.1"/>
    </source>
</evidence>
<reference evidence="3" key="1">
    <citation type="journal article" date="2021" name="PeerJ">
        <title>Extensive microbial diversity within the chicken gut microbiome revealed by metagenomics and culture.</title>
        <authorList>
            <person name="Gilroy R."/>
            <person name="Ravi A."/>
            <person name="Getino M."/>
            <person name="Pursley I."/>
            <person name="Horton D.L."/>
            <person name="Alikhan N.F."/>
            <person name="Baker D."/>
            <person name="Gharbi K."/>
            <person name="Hall N."/>
            <person name="Watson M."/>
            <person name="Adriaenssens E.M."/>
            <person name="Foster-Nyarko E."/>
            <person name="Jarju S."/>
            <person name="Secka A."/>
            <person name="Antonio M."/>
            <person name="Oren A."/>
            <person name="Chaudhuri R.R."/>
            <person name="La Ragione R."/>
            <person name="Hildebrand F."/>
            <person name="Pallen M.J."/>
        </authorList>
    </citation>
    <scope>NUCLEOTIDE SEQUENCE</scope>
    <source>
        <strain evidence="3">CHK169-4300</strain>
    </source>
</reference>
<feature type="domain" description="Smf/DprA SLOG" evidence="2">
    <location>
        <begin position="90"/>
        <end position="302"/>
    </location>
</feature>
<sequence length="305" mass="34462">MQKIMTVKEWLFALGIYPSLEAIEKFSLFFEMIESSARVKYPKEDLPPSLFKSGKIKKLSQKKKASFTSFLEKLDVAKEMAKYEKQGIKWVTILSEDYPFTLKQIFSPPIVLFYKGNFELIKKHTWLGVVGARACTEYGLEATEHILQPLIKKSEKEIGVVSGLAKGIDTKAHQVTLDASGSTIGVIGTGLDRYYPFENRTLQRKMIEKQLVVSEYPIGAKPLKFHFPERNRIIAGLSRGILVVEAKKRSGSLITAYNALDEGRDVFAVPGSIFEQTTDGCHRLIQLGGILTKESEDILKEWMYI</sequence>
<dbReference type="PANTHER" id="PTHR43022">
    <property type="entry name" value="PROTEIN SMF"/>
    <property type="match status" value="1"/>
</dbReference>
<dbReference type="SUPFAM" id="SSF102405">
    <property type="entry name" value="MCP/YpsA-like"/>
    <property type="match status" value="1"/>
</dbReference>
<accession>A0A9D2G319</accession>
<evidence type="ECO:0000313" key="4">
    <source>
        <dbReference type="Proteomes" id="UP000824106"/>
    </source>
</evidence>
<organism evidence="3 4">
    <name type="scientific">Candidatus Atopostipes pullistercoris</name>
    <dbReference type="NCBI Taxonomy" id="2838467"/>
    <lineage>
        <taxon>Bacteria</taxon>
        <taxon>Bacillati</taxon>
        <taxon>Bacillota</taxon>
        <taxon>Bacilli</taxon>
        <taxon>Lactobacillales</taxon>
        <taxon>Carnobacteriaceae</taxon>
        <taxon>Atopostipes</taxon>
    </lineage>
</organism>
<dbReference type="InterPro" id="IPR003488">
    <property type="entry name" value="DprA"/>
</dbReference>
<proteinExistence type="inferred from homology"/>
<gene>
    <name evidence="3" type="primary">dprA</name>
    <name evidence="3" type="ORF">H9808_06835</name>
</gene>
<dbReference type="Proteomes" id="UP000824106">
    <property type="component" value="Unassembled WGS sequence"/>
</dbReference>
<evidence type="ECO:0000256" key="1">
    <source>
        <dbReference type="ARBA" id="ARBA00006525"/>
    </source>
</evidence>
<dbReference type="Gene3D" id="3.40.50.450">
    <property type="match status" value="1"/>
</dbReference>
<comment type="similarity">
    <text evidence="1">Belongs to the DprA/Smf family.</text>
</comment>
<name>A0A9D2G319_9LACT</name>
<evidence type="ECO:0000259" key="2">
    <source>
        <dbReference type="Pfam" id="PF02481"/>
    </source>
</evidence>